<dbReference type="InterPro" id="IPR050832">
    <property type="entry name" value="Bact_Acetyltransf"/>
</dbReference>
<accession>A0ABT4BAU7</accession>
<reference evidence="4" key="1">
    <citation type="submission" date="2022-11" db="EMBL/GenBank/DDBJ databases">
        <authorList>
            <person name="Somphong A."/>
            <person name="Phongsopitanun W."/>
        </authorList>
    </citation>
    <scope>NUCLEOTIDE SEQUENCE</scope>
    <source>
        <strain evidence="4">Pm04-4</strain>
    </source>
</reference>
<dbReference type="PANTHER" id="PTHR43877">
    <property type="entry name" value="AMINOALKYLPHOSPHONATE N-ACETYLTRANSFERASE-RELATED-RELATED"/>
    <property type="match status" value="1"/>
</dbReference>
<comment type="caution">
    <text evidence="4">The sequence shown here is derived from an EMBL/GenBank/DDBJ whole genome shotgun (WGS) entry which is preliminary data.</text>
</comment>
<gene>
    <name evidence="4" type="ORF">OWR29_37055</name>
</gene>
<keyword evidence="1 4" id="KW-0808">Transferase</keyword>
<keyword evidence="2 4" id="KW-0012">Acyltransferase</keyword>
<evidence type="ECO:0000256" key="2">
    <source>
        <dbReference type="ARBA" id="ARBA00023315"/>
    </source>
</evidence>
<proteinExistence type="predicted"/>
<evidence type="ECO:0000313" key="5">
    <source>
        <dbReference type="Proteomes" id="UP001151002"/>
    </source>
</evidence>
<dbReference type="SUPFAM" id="SSF55729">
    <property type="entry name" value="Acyl-CoA N-acyltransferases (Nat)"/>
    <property type="match status" value="1"/>
</dbReference>
<dbReference type="InterPro" id="IPR000182">
    <property type="entry name" value="GNAT_dom"/>
</dbReference>
<dbReference type="InterPro" id="IPR016181">
    <property type="entry name" value="Acyl_CoA_acyltransferase"/>
</dbReference>
<protein>
    <submittedName>
        <fullName evidence="4">GNAT family N-acetyltransferase</fullName>
        <ecNumber evidence="4">2.3.1.-</ecNumber>
    </submittedName>
</protein>
<dbReference type="GO" id="GO:0016746">
    <property type="term" value="F:acyltransferase activity"/>
    <property type="evidence" value="ECO:0007669"/>
    <property type="project" value="UniProtKB-KW"/>
</dbReference>
<feature type="domain" description="N-acetyltransferase" evidence="3">
    <location>
        <begin position="8"/>
        <end position="158"/>
    </location>
</feature>
<dbReference type="Proteomes" id="UP001151002">
    <property type="component" value="Unassembled WGS sequence"/>
</dbReference>
<organism evidence="4 5">
    <name type="scientific">Paractinoplanes pyxinae</name>
    <dbReference type="NCBI Taxonomy" id="2997416"/>
    <lineage>
        <taxon>Bacteria</taxon>
        <taxon>Bacillati</taxon>
        <taxon>Actinomycetota</taxon>
        <taxon>Actinomycetes</taxon>
        <taxon>Micromonosporales</taxon>
        <taxon>Micromonosporaceae</taxon>
        <taxon>Paractinoplanes</taxon>
    </lineage>
</organism>
<dbReference type="PROSITE" id="PS51186">
    <property type="entry name" value="GNAT"/>
    <property type="match status" value="1"/>
</dbReference>
<keyword evidence="5" id="KW-1185">Reference proteome</keyword>
<dbReference type="EC" id="2.3.1.-" evidence="4"/>
<dbReference type="Pfam" id="PF13673">
    <property type="entry name" value="Acetyltransf_10"/>
    <property type="match status" value="1"/>
</dbReference>
<evidence type="ECO:0000313" key="4">
    <source>
        <dbReference type="EMBL" id="MCY1143643.1"/>
    </source>
</evidence>
<evidence type="ECO:0000256" key="1">
    <source>
        <dbReference type="ARBA" id="ARBA00022679"/>
    </source>
</evidence>
<sequence>MTDADTTLPIAEATPDDLEGILKLQYLCYQIEAERYDFWTIPALTQSLASLAEDLRTKPVLVARMGDEVVGSVRGERTGDDFHIGRLVVHPRVQRRGLGRRLLREIEARAGDVRRFESYTGYRSTEFLAVFSGGGYRPFREEKVSDRLRLTYLEKVRPA</sequence>
<evidence type="ECO:0000259" key="3">
    <source>
        <dbReference type="PROSITE" id="PS51186"/>
    </source>
</evidence>
<name>A0ABT4BAU7_9ACTN</name>
<dbReference type="RefSeq" id="WP_267568174.1">
    <property type="nucleotide sequence ID" value="NZ_JAPNTZ010000016.1"/>
</dbReference>
<dbReference type="EMBL" id="JAPNTZ010000016">
    <property type="protein sequence ID" value="MCY1143643.1"/>
    <property type="molecule type" value="Genomic_DNA"/>
</dbReference>
<dbReference type="Gene3D" id="3.40.630.30">
    <property type="match status" value="1"/>
</dbReference>